<accession>D6AD51</accession>
<proteinExistence type="predicted"/>
<evidence type="ECO:0000256" key="1">
    <source>
        <dbReference type="SAM" id="MobiDB-lite"/>
    </source>
</evidence>
<evidence type="ECO:0000313" key="2">
    <source>
        <dbReference type="EMBL" id="EFE74561.2"/>
    </source>
</evidence>
<dbReference type="InterPro" id="IPR003615">
    <property type="entry name" value="HNH_nuc"/>
</dbReference>
<dbReference type="Proteomes" id="UP000003986">
    <property type="component" value="Unassembled WGS sequence"/>
</dbReference>
<reference evidence="3" key="1">
    <citation type="submission" date="2008-10" db="EMBL/GenBank/DDBJ databases">
        <authorList>
            <person name="Molnar K."/>
        </authorList>
    </citation>
    <scope>NUCLEOTIDE SEQUENCE [LARGE SCALE GENOMIC DNA]</scope>
    <source>
        <strain evidence="3">NRRL 15998</strain>
    </source>
</reference>
<dbReference type="CDD" id="cd00085">
    <property type="entry name" value="HNHc"/>
    <property type="match status" value="1"/>
</dbReference>
<organism evidence="2 3">
    <name type="scientific">Streptomyces filamentosus NRRL 15998</name>
    <dbReference type="NCBI Taxonomy" id="457431"/>
    <lineage>
        <taxon>Bacteria</taxon>
        <taxon>Bacillati</taxon>
        <taxon>Actinomycetota</taxon>
        <taxon>Actinomycetes</taxon>
        <taxon>Kitasatosporales</taxon>
        <taxon>Streptomycetaceae</taxon>
        <taxon>Streptomyces</taxon>
    </lineage>
</organism>
<gene>
    <name evidence="2" type="ORF">SSGG_01927</name>
</gene>
<dbReference type="AlphaFoldDB" id="D6AD51"/>
<protein>
    <submittedName>
        <fullName evidence="2">Predicted protein</fullName>
    </submittedName>
</protein>
<name>D6AD51_STRFL</name>
<feature type="region of interest" description="Disordered" evidence="1">
    <location>
        <begin position="81"/>
        <end position="106"/>
    </location>
</feature>
<sequence length="106" mass="12585">MGRRPDMSGQWADSTRRDELPDDWYTVIRPYVLHRDEHRCRWREGRIVCGHHANQVDHIVPGNDHRYENLQALCAHHHAVKSSREGNAARWRETVRRPPERHPGLI</sequence>
<dbReference type="Gene3D" id="1.10.30.50">
    <property type="match status" value="1"/>
</dbReference>
<reference evidence="3" key="2">
    <citation type="submission" date="2008-12" db="EMBL/GenBank/DDBJ databases">
        <title>Annotation of Streptomyces roseosporus strain NRRL 15998.</title>
        <authorList>
            <consortium name="The Broad Institute Genome Sequencing Platform"/>
            <consortium name="Broad Institute Microbial Sequencing Center"/>
            <person name="Fischbach M."/>
            <person name="Ward D."/>
            <person name="Young S."/>
            <person name="Kodira C.D."/>
            <person name="Zeng Q."/>
            <person name="Koehrsen M."/>
            <person name="Godfrey P."/>
            <person name="Alvarado L."/>
            <person name="Berlin A.M."/>
            <person name="Borenstein D."/>
            <person name="Chen Z."/>
            <person name="Engels R."/>
            <person name="Freedman E."/>
            <person name="Gellesch M."/>
            <person name="Goldberg J."/>
            <person name="Griggs A."/>
            <person name="Gujja S."/>
            <person name="Heiman D.I."/>
            <person name="Hepburn T.A."/>
            <person name="Howarth C."/>
            <person name="Jen D."/>
            <person name="Larson L."/>
            <person name="Lewis B."/>
            <person name="Mehta T."/>
            <person name="Park D."/>
            <person name="Pearson M."/>
            <person name="Roberts A."/>
            <person name="Saif S."/>
            <person name="Shea T.D."/>
            <person name="Shenoy N."/>
            <person name="Sisk P."/>
            <person name="Stolte C."/>
            <person name="Sykes S.N."/>
            <person name="Walk T."/>
            <person name="White J."/>
            <person name="Yandava C."/>
            <person name="Straight P."/>
            <person name="Clardy J."/>
            <person name="Hung D."/>
            <person name="Kolter R."/>
            <person name="Mekalanos J."/>
            <person name="Walker S."/>
            <person name="Walsh C.T."/>
            <person name="Wieland B.L.C."/>
            <person name="Ilzarbe M."/>
            <person name="Galagan J."/>
            <person name="Nusbaum C."/>
            <person name="Birren B."/>
        </authorList>
    </citation>
    <scope>NUCLEOTIDE SEQUENCE [LARGE SCALE GENOMIC DNA]</scope>
    <source>
        <strain evidence="3">NRRL 15998</strain>
    </source>
</reference>
<feature type="compositionally biased region" description="Basic and acidic residues" evidence="1">
    <location>
        <begin position="90"/>
        <end position="106"/>
    </location>
</feature>
<dbReference type="EMBL" id="DS999644">
    <property type="protein sequence ID" value="EFE74561.2"/>
    <property type="molecule type" value="Genomic_DNA"/>
</dbReference>
<evidence type="ECO:0000313" key="3">
    <source>
        <dbReference type="Proteomes" id="UP000003986"/>
    </source>
</evidence>